<keyword evidence="3" id="KW-1185">Reference proteome</keyword>
<feature type="region of interest" description="Disordered" evidence="1">
    <location>
        <begin position="60"/>
        <end position="110"/>
    </location>
</feature>
<organism evidence="2 3">
    <name type="scientific">Micromonospora inositola</name>
    <dbReference type="NCBI Taxonomy" id="47865"/>
    <lineage>
        <taxon>Bacteria</taxon>
        <taxon>Bacillati</taxon>
        <taxon>Actinomycetota</taxon>
        <taxon>Actinomycetes</taxon>
        <taxon>Micromonosporales</taxon>
        <taxon>Micromonosporaceae</taxon>
        <taxon>Micromonospora</taxon>
    </lineage>
</organism>
<gene>
    <name evidence="2" type="ORF">GA0070613_5202</name>
</gene>
<dbReference type="AlphaFoldDB" id="A0A1C5JQT5"/>
<evidence type="ECO:0000256" key="1">
    <source>
        <dbReference type="SAM" id="MobiDB-lite"/>
    </source>
</evidence>
<feature type="region of interest" description="Disordered" evidence="1">
    <location>
        <begin position="1"/>
        <end position="20"/>
    </location>
</feature>
<reference evidence="3" key="1">
    <citation type="submission" date="2016-06" db="EMBL/GenBank/DDBJ databases">
        <authorList>
            <person name="Varghese N."/>
            <person name="Submissions Spin"/>
        </authorList>
    </citation>
    <scope>NUCLEOTIDE SEQUENCE [LARGE SCALE GENOMIC DNA]</scope>
    <source>
        <strain evidence="3">DSM 43819</strain>
    </source>
</reference>
<proteinExistence type="predicted"/>
<dbReference type="EMBL" id="LT607754">
    <property type="protein sequence ID" value="SCG72955.1"/>
    <property type="molecule type" value="Genomic_DNA"/>
</dbReference>
<evidence type="ECO:0000313" key="3">
    <source>
        <dbReference type="Proteomes" id="UP000198221"/>
    </source>
</evidence>
<accession>A0A1C5JQT5</accession>
<sequence length="272" mass="28488">MDGDQPAQPRQGPGRDAYRDLDAGLLVLQFPARLGPAAGQVEPGRARHRLLEQLHLADPGGPVGAALAVAQGDQIPVTGSEDEPEGGDLPGARPPVPDVPQAHPTITPDRAGELGQARHRLGRAVPADRVQVEPIRGPAGALPGLAGEAGPDLDPGALQHLAQAELLGRAGEAEERQRPGLVEADARQPGAVAAVQAVSARRPTGRSHRYPGRHQRLDVPLHGPLADLQLPGQLAGAGQAADLELEQEGHHPRGTHPPILTQIYDRRCRELG</sequence>
<protein>
    <submittedName>
        <fullName evidence="2">Uncharacterized protein</fullName>
    </submittedName>
</protein>
<dbReference type="Proteomes" id="UP000198221">
    <property type="component" value="Chromosome I"/>
</dbReference>
<feature type="compositionally biased region" description="Low complexity" evidence="1">
    <location>
        <begin position="60"/>
        <end position="70"/>
    </location>
</feature>
<evidence type="ECO:0000313" key="2">
    <source>
        <dbReference type="EMBL" id="SCG72955.1"/>
    </source>
</evidence>
<name>A0A1C5JQT5_9ACTN</name>